<reference evidence="1 2" key="1">
    <citation type="journal article" date="2016" name="PLoS ONE">
        <title>Sequence Assembly of Yarrowia lipolytica Strain W29/CLIB89 Shows Transposable Element Diversity.</title>
        <authorList>
            <person name="Magnan C."/>
            <person name="Yu J."/>
            <person name="Chang I."/>
            <person name="Jahn E."/>
            <person name="Kanomata Y."/>
            <person name="Wu J."/>
            <person name="Zeller M."/>
            <person name="Oakes M."/>
            <person name="Baldi P."/>
            <person name="Sandmeyer S."/>
        </authorList>
    </citation>
    <scope>NUCLEOTIDE SEQUENCE [LARGE SCALE GENOMIC DNA]</scope>
    <source>
        <strain evidence="2">CLIB89(W29)</strain>
    </source>
</reference>
<dbReference type="EMBL" id="CP017557">
    <property type="protein sequence ID" value="AOW05429.1"/>
    <property type="molecule type" value="Genomic_DNA"/>
</dbReference>
<evidence type="ECO:0000313" key="2">
    <source>
        <dbReference type="Proteomes" id="UP000182444"/>
    </source>
</evidence>
<sequence length="166" mass="18768">MFSDQARTRTVHTIMHMLYTSKQTPNVLLVGWTCPNVAIQVLLYKHGVEKSAITLSWDIPCILHHIKTSKSPIFVCFSRDLRCLSLQLVPIQHVQHGRYIRWSGPVVCIFLCGTSRYSSGIGDLHRSNSSFSNLGISPVQVYPWRHGPTPLCLEAASRVKKRCIQP</sequence>
<gene>
    <name evidence="1" type="ORF">YALI1_E17815g</name>
</gene>
<dbReference type="Proteomes" id="UP000182444">
    <property type="component" value="Chromosome 1E"/>
</dbReference>
<dbReference type="RefSeq" id="XP_068139103.1">
    <property type="nucleotide sequence ID" value="XM_068283002.1"/>
</dbReference>
<name>A0A1D8NIG8_YARLL</name>
<organism evidence="1 2">
    <name type="scientific">Yarrowia lipolytica</name>
    <name type="common">Candida lipolytica</name>
    <dbReference type="NCBI Taxonomy" id="4952"/>
    <lineage>
        <taxon>Eukaryota</taxon>
        <taxon>Fungi</taxon>
        <taxon>Dikarya</taxon>
        <taxon>Ascomycota</taxon>
        <taxon>Saccharomycotina</taxon>
        <taxon>Dipodascomycetes</taxon>
        <taxon>Dipodascales</taxon>
        <taxon>Dipodascales incertae sedis</taxon>
        <taxon>Yarrowia</taxon>
    </lineage>
</organism>
<evidence type="ECO:0000313" key="1">
    <source>
        <dbReference type="EMBL" id="AOW05429.1"/>
    </source>
</evidence>
<dbReference type="AlphaFoldDB" id="A0A1D8NIG8"/>
<accession>A0A1D8NIG8</accession>
<dbReference type="VEuPathDB" id="FungiDB:YALI1_E17815g"/>
<proteinExistence type="predicted"/>
<dbReference type="GeneID" id="94583609"/>
<protein>
    <submittedName>
        <fullName evidence="1">Uncharacterized protein</fullName>
    </submittedName>
</protein>